<reference evidence="1" key="1">
    <citation type="submission" date="2020-11" db="EMBL/GenBank/DDBJ databases">
        <authorList>
            <person name="Tran Van P."/>
        </authorList>
    </citation>
    <scope>NUCLEOTIDE SEQUENCE</scope>
</reference>
<dbReference type="Proteomes" id="UP000728032">
    <property type="component" value="Unassembled WGS sequence"/>
</dbReference>
<name>A0A7R9QGF6_9ACAR</name>
<dbReference type="EMBL" id="OC916134">
    <property type="protein sequence ID" value="CAD7643285.1"/>
    <property type="molecule type" value="Genomic_DNA"/>
</dbReference>
<dbReference type="EMBL" id="CAJPVJ010001309">
    <property type="protein sequence ID" value="CAG2164503.1"/>
    <property type="molecule type" value="Genomic_DNA"/>
</dbReference>
<keyword evidence="2" id="KW-1185">Reference proteome</keyword>
<organism evidence="1">
    <name type="scientific">Oppiella nova</name>
    <dbReference type="NCBI Taxonomy" id="334625"/>
    <lineage>
        <taxon>Eukaryota</taxon>
        <taxon>Metazoa</taxon>
        <taxon>Ecdysozoa</taxon>
        <taxon>Arthropoda</taxon>
        <taxon>Chelicerata</taxon>
        <taxon>Arachnida</taxon>
        <taxon>Acari</taxon>
        <taxon>Acariformes</taxon>
        <taxon>Sarcoptiformes</taxon>
        <taxon>Oribatida</taxon>
        <taxon>Brachypylina</taxon>
        <taxon>Oppioidea</taxon>
        <taxon>Oppiidae</taxon>
        <taxon>Oppiella</taxon>
    </lineage>
</organism>
<dbReference type="SUPFAM" id="SSF53850">
    <property type="entry name" value="Periplasmic binding protein-like II"/>
    <property type="match status" value="1"/>
</dbReference>
<dbReference type="Gene3D" id="3.40.190.10">
    <property type="entry name" value="Periplasmic binding protein-like II"/>
    <property type="match status" value="1"/>
</dbReference>
<protein>
    <submittedName>
        <fullName evidence="1">Uncharacterized protein</fullName>
    </submittedName>
</protein>
<accession>A0A7R9QGF6</accession>
<evidence type="ECO:0000313" key="1">
    <source>
        <dbReference type="EMBL" id="CAD7643285.1"/>
    </source>
</evidence>
<sequence length="109" mass="12312">MVLADIGIGEIELNYDRREAVDLTYPYIIDDITFTSPPPKLYQTTSLFKPFDTNVWIWSLVMIAITSTLLRISSGTSNSEHKIQTIEDLANAQESGIRHLNITQELANI</sequence>
<proteinExistence type="predicted"/>
<dbReference type="OrthoDB" id="6528915at2759"/>
<gene>
    <name evidence="1" type="ORF">ONB1V03_LOCUS4054</name>
</gene>
<evidence type="ECO:0000313" key="2">
    <source>
        <dbReference type="Proteomes" id="UP000728032"/>
    </source>
</evidence>
<dbReference type="AlphaFoldDB" id="A0A7R9QGF6"/>